<sequence>MAELYQRIKLALGFSAYQPIPSDEASSEVNPASRPPNPKGFFANERTLLSWLHFSVVLGGLSILLLNQSDSEVGFYSASLFAIISVIIMVQSYYNFRWRAAKLKNKELGYYDDLKTPVILLISFMVAVGFNAWVQFAAVLL</sequence>
<comment type="caution">
    <text evidence="1">The sequence shown here is derived from an EMBL/GenBank/DDBJ whole genome shotgun (WGS) entry which is preliminary data.</text>
</comment>
<evidence type="ECO:0000313" key="2">
    <source>
        <dbReference type="Proteomes" id="UP001165960"/>
    </source>
</evidence>
<protein>
    <submittedName>
        <fullName evidence="1">Uncharacterized protein</fullName>
    </submittedName>
</protein>
<dbReference type="Proteomes" id="UP001165960">
    <property type="component" value="Unassembled WGS sequence"/>
</dbReference>
<accession>A0ACC2UQ84</accession>
<reference evidence="1" key="1">
    <citation type="submission" date="2022-04" db="EMBL/GenBank/DDBJ databases">
        <title>Genome of the entomopathogenic fungus Entomophthora muscae.</title>
        <authorList>
            <person name="Elya C."/>
            <person name="Lovett B.R."/>
            <person name="Lee E."/>
            <person name="Macias A.M."/>
            <person name="Hajek A.E."/>
            <person name="De Bivort B.L."/>
            <person name="Kasson M.T."/>
            <person name="De Fine Licht H.H."/>
            <person name="Stajich J.E."/>
        </authorList>
    </citation>
    <scope>NUCLEOTIDE SEQUENCE</scope>
    <source>
        <strain evidence="1">Berkeley</strain>
    </source>
</reference>
<proteinExistence type="predicted"/>
<organism evidence="1 2">
    <name type="scientific">Entomophthora muscae</name>
    <dbReference type="NCBI Taxonomy" id="34485"/>
    <lineage>
        <taxon>Eukaryota</taxon>
        <taxon>Fungi</taxon>
        <taxon>Fungi incertae sedis</taxon>
        <taxon>Zoopagomycota</taxon>
        <taxon>Entomophthoromycotina</taxon>
        <taxon>Entomophthoromycetes</taxon>
        <taxon>Entomophthorales</taxon>
        <taxon>Entomophthoraceae</taxon>
        <taxon>Entomophthora</taxon>
    </lineage>
</organism>
<keyword evidence="2" id="KW-1185">Reference proteome</keyword>
<name>A0ACC2UQ84_9FUNG</name>
<gene>
    <name evidence="1" type="ORF">DSO57_1020848</name>
</gene>
<dbReference type="EMBL" id="QTSX02000099">
    <property type="protein sequence ID" value="KAJ9088661.1"/>
    <property type="molecule type" value="Genomic_DNA"/>
</dbReference>
<evidence type="ECO:0000313" key="1">
    <source>
        <dbReference type="EMBL" id="KAJ9088661.1"/>
    </source>
</evidence>